<dbReference type="InterPro" id="IPR052336">
    <property type="entry name" value="MlaD_Phospholipid_Transporter"/>
</dbReference>
<dbReference type="PANTHER" id="PTHR33371:SF16">
    <property type="entry name" value="MCE-FAMILY PROTEIN MCE3F"/>
    <property type="match status" value="1"/>
</dbReference>
<feature type="domain" description="Mce/MlaD" evidence="2">
    <location>
        <begin position="40"/>
        <end position="117"/>
    </location>
</feature>
<protein>
    <recommendedName>
        <fullName evidence="2">Mce/MlaD domain-containing protein</fullName>
    </recommendedName>
</protein>
<sequence length="455" mass="48501">MVDRHGARGHYLTVAFFAAFTIFCLFVLFKLSGALSLGDTYKVKAVVPQAGSLTQGTSVTMAGARVGTVTAVHRRGVGALVDIRIDNADVKPLAKDTTALLSVRTPLGENYVELVAGRSNDKLASGDVVSPARGEEYVDVDQILSTLQGKTRDRTRQVVQGLGDTVRDRGPQLGSSLRSASSVLEAGSGLTARLKDDREQIGKLVDQLGRVTASVGERGESLRELARQGRTTFTALADRDDAVRSLITQLPPTLRQVQQTTGTLQRVSNNATPVVANLATALREVRPAVRSLAPAASEGQRVVSRLNSAAPPLEKTLAAVRDTSPDVSKALPSLRRVFCQANPMLRYLKPYTPDLMNLVGDLGQAANSYDAIGHTIRLMPVVGEQALLGVSDNVSDAAFKLAHTGVLESTQGLSFVPFPKPGLANEGLKPTDQKISGPKQVPSTGYVYPRIMQDC</sequence>
<keyword evidence="1" id="KW-0812">Transmembrane</keyword>
<keyword evidence="1" id="KW-1133">Transmembrane helix</keyword>
<evidence type="ECO:0000259" key="2">
    <source>
        <dbReference type="Pfam" id="PF02470"/>
    </source>
</evidence>
<dbReference type="Pfam" id="PF02470">
    <property type="entry name" value="MlaD"/>
    <property type="match status" value="1"/>
</dbReference>
<dbReference type="AlphaFoldDB" id="A0AAU7APJ2"/>
<accession>A0AAU7APJ2</accession>
<dbReference type="GO" id="GO:0005548">
    <property type="term" value="F:phospholipid transporter activity"/>
    <property type="evidence" value="ECO:0007669"/>
    <property type="project" value="TreeGrafter"/>
</dbReference>
<dbReference type="InterPro" id="IPR003399">
    <property type="entry name" value="Mce/MlaD"/>
</dbReference>
<evidence type="ECO:0000256" key="1">
    <source>
        <dbReference type="SAM" id="Phobius"/>
    </source>
</evidence>
<dbReference type="KEGG" id="parq:DSM112329_00370"/>
<evidence type="ECO:0000313" key="3">
    <source>
        <dbReference type="EMBL" id="XAY03551.1"/>
    </source>
</evidence>
<dbReference type="RefSeq" id="WP_354700107.1">
    <property type="nucleotide sequence ID" value="NZ_CP114014.1"/>
</dbReference>
<dbReference type="GO" id="GO:0005543">
    <property type="term" value="F:phospholipid binding"/>
    <property type="evidence" value="ECO:0007669"/>
    <property type="project" value="TreeGrafter"/>
</dbReference>
<name>A0AAU7APJ2_9ACTN</name>
<keyword evidence="1" id="KW-0472">Membrane</keyword>
<dbReference type="PANTHER" id="PTHR33371">
    <property type="entry name" value="INTERMEMBRANE PHOSPHOLIPID TRANSPORT SYSTEM BINDING PROTEIN MLAD-RELATED"/>
    <property type="match status" value="1"/>
</dbReference>
<dbReference type="EMBL" id="CP114014">
    <property type="protein sequence ID" value="XAY03551.1"/>
    <property type="molecule type" value="Genomic_DNA"/>
</dbReference>
<gene>
    <name evidence="3" type="ORF">DSM112329_00370</name>
</gene>
<organism evidence="3">
    <name type="scientific">Paraconexibacter sp. AEG42_29</name>
    <dbReference type="NCBI Taxonomy" id="2997339"/>
    <lineage>
        <taxon>Bacteria</taxon>
        <taxon>Bacillati</taxon>
        <taxon>Actinomycetota</taxon>
        <taxon>Thermoleophilia</taxon>
        <taxon>Solirubrobacterales</taxon>
        <taxon>Paraconexibacteraceae</taxon>
        <taxon>Paraconexibacter</taxon>
    </lineage>
</organism>
<proteinExistence type="predicted"/>
<reference evidence="3" key="1">
    <citation type="submission" date="2022-12" db="EMBL/GenBank/DDBJ databases">
        <title>Paraconexibacter alkalitolerans sp. nov. and Baekduia alba sp. nov., isolated from soil and emended description of the genera Paraconexibacter (Chun et al., 2020) and Baekduia (An et al., 2020).</title>
        <authorList>
            <person name="Vieira S."/>
            <person name="Huber K.J."/>
            <person name="Geppert A."/>
            <person name="Wolf J."/>
            <person name="Neumann-Schaal M."/>
            <person name="Muesken M."/>
            <person name="Overmann J."/>
        </authorList>
    </citation>
    <scope>NUCLEOTIDE SEQUENCE</scope>
    <source>
        <strain evidence="3">AEG42_29</strain>
    </source>
</reference>
<feature type="transmembrane region" description="Helical" evidence="1">
    <location>
        <begin position="12"/>
        <end position="29"/>
    </location>
</feature>